<name>A0AAV5K389_9ROSI</name>
<dbReference type="Proteomes" id="UP001054252">
    <property type="component" value="Unassembled WGS sequence"/>
</dbReference>
<evidence type="ECO:0000313" key="2">
    <source>
        <dbReference type="EMBL" id="GKV20562.1"/>
    </source>
</evidence>
<dbReference type="InterPro" id="IPR050942">
    <property type="entry name" value="F-box_BR-signaling"/>
</dbReference>
<dbReference type="AlphaFoldDB" id="A0AAV5K389"/>
<sequence length="428" mass="48023">MDALQPVSSVQNMDFTTTSTGESLNSSADWAGLQRDFLELDKIKKQCMIKTSCSRLPLLLIPSKESNQERCLYDVVQDKVLDFKLQVAYSERFCGSSHGWLISLDETLTITLLNPFSNKTIKLPPIEFEHYPIESDEELAEIEKPNYPYDTLIKKAILSRDPDLFSDYELAVIHDGYIGMGKLALYKSGEGAWTYLSDHPEVSLFHDLIYYKGSFHAIDHWMGIGKIDAINSSSDVSPKVSLVAPRALGGERRPSHPPASATVYATYLVEASDGGLLLVRRNFGDENGEYEPDDQYLPGNIEDDIGSSFTTKFRVFKLVELGDKQSSELVEISDIGENAMFLGDNYSTLVSTHDFPGVRRNCMYFVNDDSDPYFKPLDAGIFNLGDGSITSHYIPENTKERRYANCVFSEKLHPPMIWILPTLIGDLA</sequence>
<keyword evidence="3" id="KW-1185">Reference proteome</keyword>
<dbReference type="EMBL" id="BPVZ01000055">
    <property type="protein sequence ID" value="GKV20562.1"/>
    <property type="molecule type" value="Genomic_DNA"/>
</dbReference>
<evidence type="ECO:0000259" key="1">
    <source>
        <dbReference type="Pfam" id="PF03478"/>
    </source>
</evidence>
<proteinExistence type="predicted"/>
<dbReference type="PANTHER" id="PTHR44259:SF93">
    <property type="entry name" value="PROTEIN, PUTATIVE (DUF295)-RELATED"/>
    <property type="match status" value="1"/>
</dbReference>
<gene>
    <name evidence="2" type="ORF">SLEP1_g30664</name>
</gene>
<dbReference type="Pfam" id="PF03478">
    <property type="entry name" value="Beta-prop_KIB1-4"/>
    <property type="match status" value="1"/>
</dbReference>
<dbReference type="InterPro" id="IPR005174">
    <property type="entry name" value="KIB1-4_b-propeller"/>
</dbReference>
<comment type="caution">
    <text evidence="2">The sequence shown here is derived from an EMBL/GenBank/DDBJ whole genome shotgun (WGS) entry which is preliminary data.</text>
</comment>
<organism evidence="2 3">
    <name type="scientific">Rubroshorea leprosula</name>
    <dbReference type="NCBI Taxonomy" id="152421"/>
    <lineage>
        <taxon>Eukaryota</taxon>
        <taxon>Viridiplantae</taxon>
        <taxon>Streptophyta</taxon>
        <taxon>Embryophyta</taxon>
        <taxon>Tracheophyta</taxon>
        <taxon>Spermatophyta</taxon>
        <taxon>Magnoliopsida</taxon>
        <taxon>eudicotyledons</taxon>
        <taxon>Gunneridae</taxon>
        <taxon>Pentapetalae</taxon>
        <taxon>rosids</taxon>
        <taxon>malvids</taxon>
        <taxon>Malvales</taxon>
        <taxon>Dipterocarpaceae</taxon>
        <taxon>Rubroshorea</taxon>
    </lineage>
</organism>
<protein>
    <recommendedName>
        <fullName evidence="1">KIB1-4 beta-propeller domain-containing protein</fullName>
    </recommendedName>
</protein>
<evidence type="ECO:0000313" key="3">
    <source>
        <dbReference type="Proteomes" id="UP001054252"/>
    </source>
</evidence>
<reference evidence="2 3" key="1">
    <citation type="journal article" date="2021" name="Commun. Biol.">
        <title>The genome of Shorea leprosula (Dipterocarpaceae) highlights the ecological relevance of drought in aseasonal tropical rainforests.</title>
        <authorList>
            <person name="Ng K.K.S."/>
            <person name="Kobayashi M.J."/>
            <person name="Fawcett J.A."/>
            <person name="Hatakeyama M."/>
            <person name="Paape T."/>
            <person name="Ng C.H."/>
            <person name="Ang C.C."/>
            <person name="Tnah L.H."/>
            <person name="Lee C.T."/>
            <person name="Nishiyama T."/>
            <person name="Sese J."/>
            <person name="O'Brien M.J."/>
            <person name="Copetti D."/>
            <person name="Mohd Noor M.I."/>
            <person name="Ong R.C."/>
            <person name="Putra M."/>
            <person name="Sireger I.Z."/>
            <person name="Indrioko S."/>
            <person name="Kosugi Y."/>
            <person name="Izuno A."/>
            <person name="Isagi Y."/>
            <person name="Lee S.L."/>
            <person name="Shimizu K.K."/>
        </authorList>
    </citation>
    <scope>NUCLEOTIDE SEQUENCE [LARGE SCALE GENOMIC DNA]</scope>
    <source>
        <strain evidence="2">214</strain>
    </source>
</reference>
<feature type="domain" description="KIB1-4 beta-propeller" evidence="1">
    <location>
        <begin position="73"/>
        <end position="383"/>
    </location>
</feature>
<accession>A0AAV5K389</accession>
<dbReference type="PANTHER" id="PTHR44259">
    <property type="entry name" value="OS07G0183000 PROTEIN-RELATED"/>
    <property type="match status" value="1"/>
</dbReference>